<protein>
    <recommendedName>
        <fullName evidence="10">L-cysteine:1D-myo-inositol 2-amino-2-deoxy-alpha-D-glucopyranoside ligase</fullName>
        <shortName evidence="10">L-Cys:GlcN-Ins ligase</shortName>
        <ecNumber evidence="10">6.3.1.13</ecNumber>
    </recommendedName>
    <alternativeName>
        <fullName evidence="10">Mycothiol ligase</fullName>
        <shortName evidence="10">MSH ligase</shortName>
    </alternativeName>
</protein>
<organism evidence="13 14">
    <name type="scientific">Curtobacterium flaccumfaciens pv. flaccumfaciens</name>
    <dbReference type="NCBI Taxonomy" id="138532"/>
    <lineage>
        <taxon>Bacteria</taxon>
        <taxon>Bacillati</taxon>
        <taxon>Actinomycetota</taxon>
        <taxon>Actinomycetes</taxon>
        <taxon>Micrococcales</taxon>
        <taxon>Microbacteriaceae</taxon>
        <taxon>Curtobacterium</taxon>
    </lineage>
</organism>
<keyword evidence="5 10" id="KW-0479">Metal-binding</keyword>
<name>A0A9Q2ZSC6_9MICO</name>
<sequence>MRAWQAPSVPDVPGAAPRPVVHDTATGKPVDPARDEDRAALYVCGITPYDATHLGHAATYLAFDTLGRAWRDAGLDVEYAQNVTDVDDPLLERAARDGIDWRELAASQVDLFRRDMESLRILPPDDFVAVTDEVERVAEAVSFLQETGYAYEVPTDDAEGDDLYFDVSRPTDAWTLGDESGLDRETMLTLAAERGGDPDRPGKRDPLDPLLWRAARDGEPAWDTEIGPGRPGWHIECSVIAGDRLGLPISVQGGGSDLVFPHHEMSAGHAAALAHQPLANAFVHTGMIAYQGTKISKSLGNLVTVRGLLDDGADPRAIRLALLSHKYSDDWEWFATELTSAETRLAGWDAWASGASAGHADDAADVATRIRARVSDDLDTPGAVAAVDTAIAGGTACTPELVDLIDALLGIRLA</sequence>
<evidence type="ECO:0000256" key="8">
    <source>
        <dbReference type="ARBA" id="ARBA00022840"/>
    </source>
</evidence>
<gene>
    <name evidence="10 13" type="primary">mshC</name>
    <name evidence="13" type="ORF">KK103_15305</name>
</gene>
<evidence type="ECO:0000256" key="7">
    <source>
        <dbReference type="ARBA" id="ARBA00022833"/>
    </source>
</evidence>
<evidence type="ECO:0000256" key="10">
    <source>
        <dbReference type="HAMAP-Rule" id="MF_01697"/>
    </source>
</evidence>
<evidence type="ECO:0000256" key="9">
    <source>
        <dbReference type="ARBA" id="ARBA00048350"/>
    </source>
</evidence>
<dbReference type="PRINTS" id="PR00983">
    <property type="entry name" value="TRNASYNTHCYS"/>
</dbReference>
<comment type="caution">
    <text evidence="10">Lacks conserved residue(s) required for the propagation of feature annotation.</text>
</comment>
<feature type="binding site" evidence="10">
    <location>
        <position position="237"/>
    </location>
    <ligand>
        <name>Zn(2+)</name>
        <dbReference type="ChEBI" id="CHEBI:29105"/>
    </ligand>
</feature>
<dbReference type="GO" id="GO:0006423">
    <property type="term" value="P:cysteinyl-tRNA aminoacylation"/>
    <property type="evidence" value="ECO:0007669"/>
    <property type="project" value="TreeGrafter"/>
</dbReference>
<dbReference type="GO" id="GO:0010125">
    <property type="term" value="P:mycothiol biosynthetic process"/>
    <property type="evidence" value="ECO:0007669"/>
    <property type="project" value="UniProtKB-UniRule"/>
</dbReference>
<dbReference type="EMBL" id="JAHEWX010000024">
    <property type="protein sequence ID" value="MBT1543129.1"/>
    <property type="molecule type" value="Genomic_DNA"/>
</dbReference>
<proteinExistence type="inferred from homology"/>
<keyword evidence="7 10" id="KW-0862">Zinc</keyword>
<dbReference type="AlphaFoldDB" id="A0A9Q2ZSC6"/>
<keyword evidence="6 10" id="KW-0547">Nucleotide-binding</keyword>
<reference evidence="13" key="1">
    <citation type="submission" date="2021-05" db="EMBL/GenBank/DDBJ databases">
        <title>Whole genome sequence of Curtobacterium flaccumfaciens pv. flaccumfaciens strain CFBP 3417.</title>
        <authorList>
            <person name="Osdaghi E."/>
            <person name="Taghouti G."/>
            <person name="Portier P."/>
            <person name="Fazliarab A."/>
            <person name="Taghavi S.M."/>
            <person name="Briand M."/>
            <person name="Le-Saux M."/>
            <person name="Jacques M.-A."/>
        </authorList>
    </citation>
    <scope>NUCLEOTIDE SEQUENCE</scope>
    <source>
        <strain evidence="13">CFBP 3417</strain>
    </source>
</reference>
<dbReference type="SUPFAM" id="SSF52374">
    <property type="entry name" value="Nucleotidylyl transferase"/>
    <property type="match status" value="1"/>
</dbReference>
<feature type="binding site" evidence="10">
    <location>
        <begin position="82"/>
        <end position="84"/>
    </location>
    <ligand>
        <name>L-cysteinyl-5'-AMP</name>
        <dbReference type="ChEBI" id="CHEBI:144924"/>
    </ligand>
</feature>
<evidence type="ECO:0000256" key="11">
    <source>
        <dbReference type="SAM" id="MobiDB-lite"/>
    </source>
</evidence>
<dbReference type="InterPro" id="IPR017812">
    <property type="entry name" value="Mycothiol_ligase_MshC"/>
</dbReference>
<evidence type="ECO:0000256" key="3">
    <source>
        <dbReference type="ARBA" id="ARBA00011245"/>
    </source>
</evidence>
<dbReference type="PANTHER" id="PTHR10890">
    <property type="entry name" value="CYSTEINYL-TRNA SYNTHETASE"/>
    <property type="match status" value="1"/>
</dbReference>
<dbReference type="GO" id="GO:0005524">
    <property type="term" value="F:ATP binding"/>
    <property type="evidence" value="ECO:0007669"/>
    <property type="project" value="UniProtKB-KW"/>
</dbReference>
<dbReference type="NCBIfam" id="TIGR03447">
    <property type="entry name" value="mycothiol_MshC"/>
    <property type="match status" value="1"/>
</dbReference>
<comment type="similarity">
    <text evidence="2 10">Belongs to the class-I aminoacyl-tRNA synthetase family. MshC subfamily.</text>
</comment>
<feature type="binding site" evidence="10">
    <location>
        <position position="233"/>
    </location>
    <ligand>
        <name>L-cysteinyl-5'-AMP</name>
        <dbReference type="ChEBI" id="CHEBI:144924"/>
    </ligand>
</feature>
<accession>A0A9Q2ZSC6</accession>
<feature type="binding site" evidence="10">
    <location>
        <position position="44"/>
    </location>
    <ligand>
        <name>Zn(2+)</name>
        <dbReference type="ChEBI" id="CHEBI:29105"/>
    </ligand>
</feature>
<dbReference type="Gene3D" id="1.20.120.640">
    <property type="entry name" value="Anticodon-binding domain of a subclass of class I aminoacyl-tRNA synthetases"/>
    <property type="match status" value="1"/>
</dbReference>
<feature type="short sequence motif" description="'ERGGDP' region" evidence="10">
    <location>
        <begin position="193"/>
        <end position="198"/>
    </location>
</feature>
<feature type="binding site" evidence="10">
    <location>
        <begin position="255"/>
        <end position="257"/>
    </location>
    <ligand>
        <name>L-cysteinyl-5'-AMP</name>
        <dbReference type="ChEBI" id="CHEBI:144924"/>
    </ligand>
</feature>
<dbReference type="Proteomes" id="UP000709437">
    <property type="component" value="Unassembled WGS sequence"/>
</dbReference>
<keyword evidence="8 10" id="KW-0067">ATP-binding</keyword>
<comment type="subunit">
    <text evidence="3 10">Monomer.</text>
</comment>
<dbReference type="PANTHER" id="PTHR10890:SF3">
    <property type="entry name" value="CYSTEINE--TRNA LIGASE, CYTOPLASMIC"/>
    <property type="match status" value="1"/>
</dbReference>
<comment type="cofactor">
    <cofactor evidence="10">
        <name>Zn(2+)</name>
        <dbReference type="ChEBI" id="CHEBI:29105"/>
    </cofactor>
    <text evidence="10">Binds 1 zinc ion per subunit.</text>
</comment>
<dbReference type="HAMAP" id="MF_01697">
    <property type="entry name" value="MshC"/>
    <property type="match status" value="1"/>
</dbReference>
<dbReference type="InterPro" id="IPR032678">
    <property type="entry name" value="tRNA-synt_1_cat_dom"/>
</dbReference>
<feature type="short sequence motif" description="'HIGH' region" evidence="10">
    <location>
        <begin position="46"/>
        <end position="56"/>
    </location>
</feature>
<evidence type="ECO:0000256" key="6">
    <source>
        <dbReference type="ARBA" id="ARBA00022741"/>
    </source>
</evidence>
<dbReference type="GO" id="GO:0005829">
    <property type="term" value="C:cytosol"/>
    <property type="evidence" value="ECO:0007669"/>
    <property type="project" value="TreeGrafter"/>
</dbReference>
<evidence type="ECO:0000313" key="14">
    <source>
        <dbReference type="Proteomes" id="UP000709437"/>
    </source>
</evidence>
<comment type="caution">
    <text evidence="13">The sequence shown here is derived from an EMBL/GenBank/DDBJ whole genome shotgun (WGS) entry which is preliminary data.</text>
</comment>
<feature type="binding site" evidence="10">
    <location>
        <position position="262"/>
    </location>
    <ligand>
        <name>Zn(2+)</name>
        <dbReference type="ChEBI" id="CHEBI:29105"/>
    </ligand>
</feature>
<dbReference type="InterPro" id="IPR024909">
    <property type="entry name" value="Cys-tRNA/MSH_ligase"/>
</dbReference>
<feature type="binding site" evidence="10">
    <location>
        <position position="59"/>
    </location>
    <ligand>
        <name>L-cysteinyl-5'-AMP</name>
        <dbReference type="ChEBI" id="CHEBI:144924"/>
    </ligand>
</feature>
<dbReference type="RefSeq" id="WP_017887305.1">
    <property type="nucleotide sequence ID" value="NZ_JAHEWX010000024.1"/>
</dbReference>
<feature type="domain" description="tRNA synthetases class I catalytic" evidence="12">
    <location>
        <begin position="35"/>
        <end position="341"/>
    </location>
</feature>
<evidence type="ECO:0000256" key="5">
    <source>
        <dbReference type="ARBA" id="ARBA00022723"/>
    </source>
</evidence>
<feature type="region of interest" description="Disordered" evidence="11">
    <location>
        <begin position="1"/>
        <end position="32"/>
    </location>
</feature>
<comment type="catalytic activity">
    <reaction evidence="9 10">
        <text>1D-myo-inositol 2-amino-2-deoxy-alpha-D-glucopyranoside + L-cysteine + ATP = 1D-myo-inositol 2-(L-cysteinylamino)-2-deoxy-alpha-D-glucopyranoside + AMP + diphosphate + H(+)</text>
        <dbReference type="Rhea" id="RHEA:26176"/>
        <dbReference type="ChEBI" id="CHEBI:15378"/>
        <dbReference type="ChEBI" id="CHEBI:30616"/>
        <dbReference type="ChEBI" id="CHEBI:33019"/>
        <dbReference type="ChEBI" id="CHEBI:35235"/>
        <dbReference type="ChEBI" id="CHEBI:58886"/>
        <dbReference type="ChEBI" id="CHEBI:58887"/>
        <dbReference type="ChEBI" id="CHEBI:456215"/>
        <dbReference type="EC" id="6.3.1.13"/>
    </reaction>
</comment>
<evidence type="ECO:0000313" key="13">
    <source>
        <dbReference type="EMBL" id="MBT1543129.1"/>
    </source>
</evidence>
<feature type="binding site" evidence="10">
    <location>
        <begin position="44"/>
        <end position="47"/>
    </location>
    <ligand>
        <name>L-cysteinyl-5'-AMP</name>
        <dbReference type="ChEBI" id="CHEBI:144924"/>
    </ligand>
</feature>
<dbReference type="Pfam" id="PF01406">
    <property type="entry name" value="tRNA-synt_1e"/>
    <property type="match status" value="1"/>
</dbReference>
<dbReference type="InterPro" id="IPR014729">
    <property type="entry name" value="Rossmann-like_a/b/a_fold"/>
</dbReference>
<dbReference type="GO" id="GO:0035446">
    <property type="term" value="F:cysteine-glucosaminylinositol ligase activity"/>
    <property type="evidence" value="ECO:0007669"/>
    <property type="project" value="UniProtKB-UniRule"/>
</dbReference>
<evidence type="ECO:0000256" key="4">
    <source>
        <dbReference type="ARBA" id="ARBA00022598"/>
    </source>
</evidence>
<evidence type="ECO:0000256" key="2">
    <source>
        <dbReference type="ARBA" id="ARBA00007723"/>
    </source>
</evidence>
<feature type="binding site" evidence="10">
    <location>
        <position position="288"/>
    </location>
    <ligand>
        <name>L-cysteinyl-5'-AMP</name>
        <dbReference type="ChEBI" id="CHEBI:144924"/>
    </ligand>
</feature>
<comment type="function">
    <text evidence="1 10">Catalyzes the ATP-dependent condensation of GlcN-Ins and L-cysteine to form L-Cys-GlcN-Ins.</text>
</comment>
<keyword evidence="4 10" id="KW-0436">Ligase</keyword>
<evidence type="ECO:0000256" key="1">
    <source>
        <dbReference type="ARBA" id="ARBA00003679"/>
    </source>
</evidence>
<dbReference type="GO" id="GO:0004817">
    <property type="term" value="F:cysteine-tRNA ligase activity"/>
    <property type="evidence" value="ECO:0007669"/>
    <property type="project" value="TreeGrafter"/>
</dbReference>
<evidence type="ECO:0000259" key="12">
    <source>
        <dbReference type="Pfam" id="PF01406"/>
    </source>
</evidence>
<dbReference type="EC" id="6.3.1.13" evidence="10"/>
<dbReference type="Gene3D" id="3.40.50.620">
    <property type="entry name" value="HUPs"/>
    <property type="match status" value="1"/>
</dbReference>
<dbReference type="GO" id="GO:0008270">
    <property type="term" value="F:zinc ion binding"/>
    <property type="evidence" value="ECO:0007669"/>
    <property type="project" value="UniProtKB-UniRule"/>
</dbReference>